<proteinExistence type="predicted"/>
<protein>
    <submittedName>
        <fullName evidence="1">Uncharacterized protein</fullName>
    </submittedName>
</protein>
<reference evidence="1" key="1">
    <citation type="submission" date="2022-10" db="EMBL/GenBank/DDBJ databases">
        <title>Complete Genome of Trichothecium roseum strain YXFP-22015, a Plant Pathogen Isolated from Citrus.</title>
        <authorList>
            <person name="Wang Y."/>
            <person name="Zhu L."/>
        </authorList>
    </citation>
    <scope>NUCLEOTIDE SEQUENCE</scope>
    <source>
        <strain evidence="1">YXFP-22015</strain>
    </source>
</reference>
<organism evidence="1 2">
    <name type="scientific">Trichothecium roseum</name>
    <dbReference type="NCBI Taxonomy" id="47278"/>
    <lineage>
        <taxon>Eukaryota</taxon>
        <taxon>Fungi</taxon>
        <taxon>Dikarya</taxon>
        <taxon>Ascomycota</taxon>
        <taxon>Pezizomycotina</taxon>
        <taxon>Sordariomycetes</taxon>
        <taxon>Hypocreomycetidae</taxon>
        <taxon>Hypocreales</taxon>
        <taxon>Hypocreales incertae sedis</taxon>
        <taxon>Trichothecium</taxon>
    </lineage>
</organism>
<accession>A0ACC0UZT8</accession>
<evidence type="ECO:0000313" key="2">
    <source>
        <dbReference type="Proteomes" id="UP001163324"/>
    </source>
</evidence>
<comment type="caution">
    <text evidence="1">The sequence shown here is derived from an EMBL/GenBank/DDBJ whole genome shotgun (WGS) entry which is preliminary data.</text>
</comment>
<dbReference type="EMBL" id="CM047944">
    <property type="protein sequence ID" value="KAI9899410.1"/>
    <property type="molecule type" value="Genomic_DNA"/>
</dbReference>
<evidence type="ECO:0000313" key="1">
    <source>
        <dbReference type="EMBL" id="KAI9899410.1"/>
    </source>
</evidence>
<gene>
    <name evidence="1" type="ORF">N3K66_005871</name>
</gene>
<keyword evidence="2" id="KW-1185">Reference proteome</keyword>
<sequence length="653" mass="72528">MDETCSSSRRHLPRDDGPSKTTTKPRTRTRTGCLNCRRKKRKCDEKHPTCGPCERQGVRCPWGLRISFRQENALTIEGGQRSSPSSRAVAGPRGFEILDMTADVVREQRRRSSVNDNGAETNISPVFQPQANESSSPTKVVHTRSPISIPFPGAFTTSERYTSALRTSLNRVQEPRYDQPAPLLPPMPIDAHAHLMRSAQDTAPEGTLEDVGVFLPGSTYHELHSTLRSHLIREVRSDASTAVPLTRTTSSGISKSFLPYDVTVGVKLAEQPFLPLPLGAEEEVILWRNWFDEIAPWLDKFDIDCHFQHTIPTMAASATHLSRAILALSARQLELKQTTKPTGRSLSLYQEAIHLLLPHLRTRSTAVIASCVILCVLEMLSCSPKAWKRHLDGCASMMQAVGIDGFVGSVEQALFWCFARMDVCGGLISSVKTLIPVTRWASSGRPMAASDLDADVALFRSSQRFDNWANYAVYLVAQVLDLVNPGATSLDIRTQDVNTEFSTRWAGLWQHITDWYTSRPAPLHAVATAPSSQTSPFPTVLFANAAAISGTQLYHTASIIMLQNRPTEVTLSPEQKLRGVLWHARQICAISISNHHHGAWTNSIQPLWIAGQCMSHPDEHRAILEILDKIEKASGWGTRWRANDLREFWGDLG</sequence>
<dbReference type="Proteomes" id="UP001163324">
    <property type="component" value="Chromosome 5"/>
</dbReference>
<name>A0ACC0UZT8_9HYPO</name>